<organism evidence="2 3">
    <name type="scientific">Halosolutus amylolyticus</name>
    <dbReference type="NCBI Taxonomy" id="2932267"/>
    <lineage>
        <taxon>Archaea</taxon>
        <taxon>Methanobacteriati</taxon>
        <taxon>Methanobacteriota</taxon>
        <taxon>Stenosarchaea group</taxon>
        <taxon>Halobacteria</taxon>
        <taxon>Halobacteriales</taxon>
        <taxon>Natrialbaceae</taxon>
        <taxon>Halosolutus</taxon>
    </lineage>
</organism>
<dbReference type="Pfam" id="PF24035">
    <property type="entry name" value="DUF7344"/>
    <property type="match status" value="1"/>
</dbReference>
<dbReference type="EMBL" id="JBHSFA010000007">
    <property type="protein sequence ID" value="MFC4542804.1"/>
    <property type="molecule type" value="Genomic_DNA"/>
</dbReference>
<dbReference type="AlphaFoldDB" id="A0ABD5PSA0"/>
<dbReference type="RefSeq" id="WP_250140504.1">
    <property type="nucleotide sequence ID" value="NZ_JALIQP010000002.1"/>
</dbReference>
<sequence>MSERTINFDAVLDLCRNRQRRIVLAVLTDQQRPLTLRDLVEVVIKHNHHLSATAVSGDELSQVRLSLHHEHIPTLEAASVIDYDRDRGLVEPTERFDELQPSLSAVIEADPKLELPVEL</sequence>
<protein>
    <recommendedName>
        <fullName evidence="1">DUF7344 domain-containing protein</fullName>
    </recommendedName>
</protein>
<dbReference type="InterPro" id="IPR055768">
    <property type="entry name" value="DUF7344"/>
</dbReference>
<keyword evidence="3" id="KW-1185">Reference proteome</keyword>
<evidence type="ECO:0000259" key="1">
    <source>
        <dbReference type="Pfam" id="PF24035"/>
    </source>
</evidence>
<reference evidence="2 3" key="1">
    <citation type="journal article" date="2019" name="Int. J. Syst. Evol. Microbiol.">
        <title>The Global Catalogue of Microorganisms (GCM) 10K type strain sequencing project: providing services to taxonomists for standard genome sequencing and annotation.</title>
        <authorList>
            <consortium name="The Broad Institute Genomics Platform"/>
            <consortium name="The Broad Institute Genome Sequencing Center for Infectious Disease"/>
            <person name="Wu L."/>
            <person name="Ma J."/>
        </authorList>
    </citation>
    <scope>NUCLEOTIDE SEQUENCE [LARGE SCALE GENOMIC DNA]</scope>
    <source>
        <strain evidence="2 3">WLHS5</strain>
    </source>
</reference>
<dbReference type="Proteomes" id="UP001595898">
    <property type="component" value="Unassembled WGS sequence"/>
</dbReference>
<evidence type="ECO:0000313" key="3">
    <source>
        <dbReference type="Proteomes" id="UP001595898"/>
    </source>
</evidence>
<comment type="caution">
    <text evidence="2">The sequence shown here is derived from an EMBL/GenBank/DDBJ whole genome shotgun (WGS) entry which is preliminary data.</text>
</comment>
<evidence type="ECO:0000313" key="2">
    <source>
        <dbReference type="EMBL" id="MFC4542804.1"/>
    </source>
</evidence>
<name>A0ABD5PSA0_9EURY</name>
<accession>A0ABD5PSA0</accession>
<proteinExistence type="predicted"/>
<gene>
    <name evidence="2" type="ORF">ACFO5R_12815</name>
</gene>
<feature type="domain" description="DUF7344" evidence="1">
    <location>
        <begin position="13"/>
        <end position="91"/>
    </location>
</feature>